<dbReference type="Proteomes" id="UP000284706">
    <property type="component" value="Unassembled WGS sequence"/>
</dbReference>
<accession>A0A409XY50</accession>
<evidence type="ECO:0000313" key="1">
    <source>
        <dbReference type="EMBL" id="PPQ95666.1"/>
    </source>
</evidence>
<dbReference type="InParanoid" id="A0A409XY50"/>
<dbReference type="AlphaFoldDB" id="A0A409XY50"/>
<protein>
    <submittedName>
        <fullName evidence="1">Uncharacterized protein</fullName>
    </submittedName>
</protein>
<evidence type="ECO:0000313" key="2">
    <source>
        <dbReference type="Proteomes" id="UP000284706"/>
    </source>
</evidence>
<comment type="caution">
    <text evidence="1">The sequence shown here is derived from an EMBL/GenBank/DDBJ whole genome shotgun (WGS) entry which is preliminary data.</text>
</comment>
<proteinExistence type="predicted"/>
<dbReference type="EMBL" id="NHYE01001419">
    <property type="protein sequence ID" value="PPQ95666.1"/>
    <property type="molecule type" value="Genomic_DNA"/>
</dbReference>
<sequence>MPTKESLTTFSSRSAELYVGEVLRLLLDRPVIGNHVRSLRIFLSGLTPGRVDDLTLVLSRLKSLETLALIGRGAFDSRIRWKALDSQYRSSFSSALCLPSMREVEIQEIDGFPLEALNGSPSLASLVLTGQNFELGNSEASTECVPHKVSLTSLGLRFCTSSLQLITTWLHSKRKVDLTRLSHLEVTVWYEDDYQPVSHVLNTCASSLRVLEFDLGRDVNVVYKVNSNQDPWVLRNGLEPLLSQDLPLFPSPPVAPEQLLPNPLLPSSTPAINYDASSVLIHLLSRSSLSRLSSLKHLRLMGRIENINNFMTYRINRHVEGFMVYSAPFKWIQKALEEMVMLPAQRPAFALEQLTLDISISVEPETLFGVPIPWSVLTSALSSFRLAMPSLKIVEIRAIQDFEAEAQDFNMDEMGKSKMVALLEADVHLAPLIREGQVRVSSVSRAWAYEHLFRYY</sequence>
<dbReference type="OrthoDB" id="2788229at2759"/>
<organism evidence="1 2">
    <name type="scientific">Gymnopilus dilepis</name>
    <dbReference type="NCBI Taxonomy" id="231916"/>
    <lineage>
        <taxon>Eukaryota</taxon>
        <taxon>Fungi</taxon>
        <taxon>Dikarya</taxon>
        <taxon>Basidiomycota</taxon>
        <taxon>Agaricomycotina</taxon>
        <taxon>Agaricomycetes</taxon>
        <taxon>Agaricomycetidae</taxon>
        <taxon>Agaricales</taxon>
        <taxon>Agaricineae</taxon>
        <taxon>Hymenogastraceae</taxon>
        <taxon>Gymnopilus</taxon>
    </lineage>
</organism>
<keyword evidence="2" id="KW-1185">Reference proteome</keyword>
<reference evidence="1 2" key="1">
    <citation type="journal article" date="2018" name="Evol. Lett.">
        <title>Horizontal gene cluster transfer increased hallucinogenic mushroom diversity.</title>
        <authorList>
            <person name="Reynolds H.T."/>
            <person name="Vijayakumar V."/>
            <person name="Gluck-Thaler E."/>
            <person name="Korotkin H.B."/>
            <person name="Matheny P.B."/>
            <person name="Slot J.C."/>
        </authorList>
    </citation>
    <scope>NUCLEOTIDE SEQUENCE [LARGE SCALE GENOMIC DNA]</scope>
    <source>
        <strain evidence="1 2">SRW20</strain>
    </source>
</reference>
<name>A0A409XY50_9AGAR</name>
<gene>
    <name evidence="1" type="ORF">CVT26_008317</name>
</gene>